<organism evidence="9 10">
    <name type="scientific">Nocardia amikacinitolerans</name>
    <dbReference type="NCBI Taxonomy" id="756689"/>
    <lineage>
        <taxon>Bacteria</taxon>
        <taxon>Bacillati</taxon>
        <taxon>Actinomycetota</taxon>
        <taxon>Actinomycetes</taxon>
        <taxon>Mycobacteriales</taxon>
        <taxon>Nocardiaceae</taxon>
        <taxon>Nocardia</taxon>
    </lineage>
</organism>
<dbReference type="GO" id="GO:0022857">
    <property type="term" value="F:transmembrane transporter activity"/>
    <property type="evidence" value="ECO:0007669"/>
    <property type="project" value="InterPro"/>
</dbReference>
<feature type="transmembrane region" description="Helical" evidence="8">
    <location>
        <begin position="173"/>
        <end position="194"/>
    </location>
</feature>
<feature type="transmembrane region" description="Helical" evidence="8">
    <location>
        <begin position="281"/>
        <end position="303"/>
    </location>
</feature>
<sequence length="339" mass="34537">MTTSTAAATTPRPSLRDQLGRSEQAYFVLGITAVLCFVGAATTPGFLTTGNFASLLRLSAAFGILAVGVAIVILGKGIDLSIAGVALGCAQATLALMSSGMPEWQAIAISAAVALIVGLVNGVLVAYVEVPSLFVTLATGLLVIGGVDMLLLDSNYYALPGGSWIAELSNGSVLGVPRPIIIAAAVFVLAWLFVTYTSAGRLVRAMGDNFATARATGAPVRPLQVLTYVISALLALLAGYLTVSIQGSVQTTVTSFDPLLFTALTATVIGGISLAGGRGSILGVLAGSLFIGVLNNLLVLHGLTSAVQDLIRGGVLIAAIALDSWLHPRDEETAKSGEL</sequence>
<evidence type="ECO:0000256" key="1">
    <source>
        <dbReference type="ARBA" id="ARBA00004651"/>
    </source>
</evidence>
<keyword evidence="2" id="KW-0813">Transport</keyword>
<comment type="subcellular location">
    <subcellularLocation>
        <location evidence="1">Cell membrane</location>
        <topology evidence="1">Multi-pass membrane protein</topology>
    </subcellularLocation>
</comment>
<reference evidence="9 10" key="1">
    <citation type="submission" date="2017-09" db="EMBL/GenBank/DDBJ databases">
        <authorList>
            <person name="Ehlers B."/>
            <person name="Leendertz F.H."/>
        </authorList>
    </citation>
    <scope>NUCLEOTIDE SEQUENCE [LARGE SCALE GENOMIC DNA]</scope>
    <source>
        <strain evidence="9 10">DSM 45537</strain>
    </source>
</reference>
<dbReference type="InterPro" id="IPR001851">
    <property type="entry name" value="ABC_transp_permease"/>
</dbReference>
<dbReference type="CDD" id="cd06579">
    <property type="entry name" value="TM_PBP1_transp_AraH_like"/>
    <property type="match status" value="1"/>
</dbReference>
<keyword evidence="5 8" id="KW-0812">Transmembrane</keyword>
<accession>A0A285L1W8</accession>
<evidence type="ECO:0000256" key="2">
    <source>
        <dbReference type="ARBA" id="ARBA00022448"/>
    </source>
</evidence>
<dbReference type="Pfam" id="PF02653">
    <property type="entry name" value="BPD_transp_2"/>
    <property type="match status" value="1"/>
</dbReference>
<feature type="transmembrane region" description="Helical" evidence="8">
    <location>
        <begin position="225"/>
        <end position="243"/>
    </location>
</feature>
<feature type="transmembrane region" description="Helical" evidence="8">
    <location>
        <begin position="133"/>
        <end position="152"/>
    </location>
</feature>
<proteinExistence type="predicted"/>
<evidence type="ECO:0000313" key="9">
    <source>
        <dbReference type="EMBL" id="SNY77616.1"/>
    </source>
</evidence>
<dbReference type="RefSeq" id="WP_097243857.1">
    <property type="nucleotide sequence ID" value="NZ_JAMTCW010000001.1"/>
</dbReference>
<feature type="transmembrane region" description="Helical" evidence="8">
    <location>
        <begin position="255"/>
        <end position="275"/>
    </location>
</feature>
<evidence type="ECO:0000256" key="4">
    <source>
        <dbReference type="ARBA" id="ARBA00022519"/>
    </source>
</evidence>
<keyword evidence="3" id="KW-1003">Cell membrane</keyword>
<feature type="transmembrane region" description="Helical" evidence="8">
    <location>
        <begin position="25"/>
        <end position="47"/>
    </location>
</feature>
<dbReference type="EMBL" id="OBEG01000001">
    <property type="protein sequence ID" value="SNY77616.1"/>
    <property type="molecule type" value="Genomic_DNA"/>
</dbReference>
<feature type="transmembrane region" description="Helical" evidence="8">
    <location>
        <begin position="54"/>
        <end position="74"/>
    </location>
</feature>
<keyword evidence="7 8" id="KW-0472">Membrane</keyword>
<keyword evidence="4" id="KW-0997">Cell inner membrane</keyword>
<feature type="transmembrane region" description="Helical" evidence="8">
    <location>
        <begin position="80"/>
        <end position="99"/>
    </location>
</feature>
<dbReference type="OrthoDB" id="3468954at2"/>
<evidence type="ECO:0000256" key="8">
    <source>
        <dbReference type="SAM" id="Phobius"/>
    </source>
</evidence>
<evidence type="ECO:0000313" key="10">
    <source>
        <dbReference type="Proteomes" id="UP000219565"/>
    </source>
</evidence>
<protein>
    <submittedName>
        <fullName evidence="9">Ribose transport system permease protein</fullName>
    </submittedName>
</protein>
<keyword evidence="10" id="KW-1185">Reference proteome</keyword>
<dbReference type="PANTHER" id="PTHR32196:SF21">
    <property type="entry name" value="ABC TRANSPORTER PERMEASE PROTEIN YPHD-RELATED"/>
    <property type="match status" value="1"/>
</dbReference>
<name>A0A285L1W8_9NOCA</name>
<dbReference type="AlphaFoldDB" id="A0A285L1W8"/>
<dbReference type="GO" id="GO:0005886">
    <property type="term" value="C:plasma membrane"/>
    <property type="evidence" value="ECO:0007669"/>
    <property type="project" value="UniProtKB-SubCell"/>
</dbReference>
<feature type="transmembrane region" description="Helical" evidence="8">
    <location>
        <begin position="106"/>
        <end position="127"/>
    </location>
</feature>
<gene>
    <name evidence="9" type="ORF">SAMN04244553_1051</name>
</gene>
<evidence type="ECO:0000256" key="3">
    <source>
        <dbReference type="ARBA" id="ARBA00022475"/>
    </source>
</evidence>
<dbReference type="PANTHER" id="PTHR32196">
    <property type="entry name" value="ABC TRANSPORTER PERMEASE PROTEIN YPHD-RELATED-RELATED"/>
    <property type="match status" value="1"/>
</dbReference>
<evidence type="ECO:0000256" key="5">
    <source>
        <dbReference type="ARBA" id="ARBA00022692"/>
    </source>
</evidence>
<dbReference type="Proteomes" id="UP000219565">
    <property type="component" value="Unassembled WGS sequence"/>
</dbReference>
<keyword evidence="6 8" id="KW-1133">Transmembrane helix</keyword>
<evidence type="ECO:0000256" key="6">
    <source>
        <dbReference type="ARBA" id="ARBA00022989"/>
    </source>
</evidence>
<evidence type="ECO:0000256" key="7">
    <source>
        <dbReference type="ARBA" id="ARBA00023136"/>
    </source>
</evidence>